<feature type="region of interest" description="Disordered" evidence="1">
    <location>
        <begin position="1"/>
        <end position="22"/>
    </location>
</feature>
<name>A0A2I0AXE7_9ASPA</name>
<organism evidence="2 3">
    <name type="scientific">Apostasia shenzhenica</name>
    <dbReference type="NCBI Taxonomy" id="1088818"/>
    <lineage>
        <taxon>Eukaryota</taxon>
        <taxon>Viridiplantae</taxon>
        <taxon>Streptophyta</taxon>
        <taxon>Embryophyta</taxon>
        <taxon>Tracheophyta</taxon>
        <taxon>Spermatophyta</taxon>
        <taxon>Magnoliopsida</taxon>
        <taxon>Liliopsida</taxon>
        <taxon>Asparagales</taxon>
        <taxon>Orchidaceae</taxon>
        <taxon>Apostasioideae</taxon>
        <taxon>Apostasia</taxon>
    </lineage>
</organism>
<reference evidence="2 3" key="1">
    <citation type="journal article" date="2017" name="Nature">
        <title>The Apostasia genome and the evolution of orchids.</title>
        <authorList>
            <person name="Zhang G.Q."/>
            <person name="Liu K.W."/>
            <person name="Li Z."/>
            <person name="Lohaus R."/>
            <person name="Hsiao Y.Y."/>
            <person name="Niu S.C."/>
            <person name="Wang J.Y."/>
            <person name="Lin Y.C."/>
            <person name="Xu Q."/>
            <person name="Chen L.J."/>
            <person name="Yoshida K."/>
            <person name="Fujiwara S."/>
            <person name="Wang Z.W."/>
            <person name="Zhang Y.Q."/>
            <person name="Mitsuda N."/>
            <person name="Wang M."/>
            <person name="Liu G.H."/>
            <person name="Pecoraro L."/>
            <person name="Huang H.X."/>
            <person name="Xiao X.J."/>
            <person name="Lin M."/>
            <person name="Wu X.Y."/>
            <person name="Wu W.L."/>
            <person name="Chen Y.Y."/>
            <person name="Chang S.B."/>
            <person name="Sakamoto S."/>
            <person name="Ohme-Takagi M."/>
            <person name="Yagi M."/>
            <person name="Zeng S.J."/>
            <person name="Shen C.Y."/>
            <person name="Yeh C.M."/>
            <person name="Luo Y.B."/>
            <person name="Tsai W.C."/>
            <person name="Van de Peer Y."/>
            <person name="Liu Z.J."/>
        </authorList>
    </citation>
    <scope>NUCLEOTIDE SEQUENCE [LARGE SCALE GENOMIC DNA]</scope>
    <source>
        <strain evidence="3">cv. Shenzhen</strain>
        <tissue evidence="2">Stem</tissue>
    </source>
</reference>
<dbReference type="Proteomes" id="UP000236161">
    <property type="component" value="Unassembled WGS sequence"/>
</dbReference>
<dbReference type="AlphaFoldDB" id="A0A2I0AXE7"/>
<keyword evidence="3" id="KW-1185">Reference proteome</keyword>
<sequence length="107" mass="11366">MAADLQNNIPSHSQPLIASSPSLDTPPLIDSSQLSLLIASMMQLTQFVSQIIQMISSQHAITPLRLVVTLQPVTPSNSCKKLRFKAYAATLASATSPEGNSSDSEGE</sequence>
<evidence type="ECO:0000313" key="2">
    <source>
        <dbReference type="EMBL" id="PKA60209.1"/>
    </source>
</evidence>
<evidence type="ECO:0000313" key="3">
    <source>
        <dbReference type="Proteomes" id="UP000236161"/>
    </source>
</evidence>
<evidence type="ECO:0000256" key="1">
    <source>
        <dbReference type="SAM" id="MobiDB-lite"/>
    </source>
</evidence>
<dbReference type="EMBL" id="KZ451939">
    <property type="protein sequence ID" value="PKA60209.1"/>
    <property type="molecule type" value="Genomic_DNA"/>
</dbReference>
<proteinExistence type="predicted"/>
<protein>
    <submittedName>
        <fullName evidence="2">Uncharacterized protein</fullName>
    </submittedName>
</protein>
<gene>
    <name evidence="2" type="ORF">AXF42_Ash008268</name>
</gene>
<accession>A0A2I0AXE7</accession>